<proteinExistence type="predicted"/>
<name>A0ACB8GBH9_9SAUR</name>
<sequence>MYRGSWKAEGKKILLLLEAEWEAQKERSSAKCTREGNFTRETLAIMWIEKEVLESDRKWNGLEKQQRETCQQKFARRQIEKGQKFFWQLLPCAAQTSQELWVCAEKNLPQEVDIRTTPGFANYNCSMLKLEKGQEVDSSLSQMQRSCLCVSN</sequence>
<organism evidence="1 2">
    <name type="scientific">Sphaerodactylus townsendi</name>
    <dbReference type="NCBI Taxonomy" id="933632"/>
    <lineage>
        <taxon>Eukaryota</taxon>
        <taxon>Metazoa</taxon>
        <taxon>Chordata</taxon>
        <taxon>Craniata</taxon>
        <taxon>Vertebrata</taxon>
        <taxon>Euteleostomi</taxon>
        <taxon>Lepidosauria</taxon>
        <taxon>Squamata</taxon>
        <taxon>Bifurcata</taxon>
        <taxon>Gekkota</taxon>
        <taxon>Sphaerodactylidae</taxon>
        <taxon>Sphaerodactylus</taxon>
    </lineage>
</organism>
<dbReference type="Proteomes" id="UP000827872">
    <property type="component" value="Linkage Group LG01"/>
</dbReference>
<dbReference type="EMBL" id="CM037614">
    <property type="protein sequence ID" value="KAH8016958.1"/>
    <property type="molecule type" value="Genomic_DNA"/>
</dbReference>
<comment type="caution">
    <text evidence="1">The sequence shown here is derived from an EMBL/GenBank/DDBJ whole genome shotgun (WGS) entry which is preliminary data.</text>
</comment>
<protein>
    <submittedName>
        <fullName evidence="1">Uncharacterized protein</fullName>
    </submittedName>
</protein>
<reference evidence="1" key="1">
    <citation type="submission" date="2021-08" db="EMBL/GenBank/DDBJ databases">
        <title>The first chromosome-level gecko genome reveals the dynamic sex chromosomes of Neotropical dwarf geckos (Sphaerodactylidae: Sphaerodactylus).</title>
        <authorList>
            <person name="Pinto B.J."/>
            <person name="Keating S.E."/>
            <person name="Gamble T."/>
        </authorList>
    </citation>
    <scope>NUCLEOTIDE SEQUENCE</scope>
    <source>
        <strain evidence="1">TG3544</strain>
    </source>
</reference>
<gene>
    <name evidence="1" type="ORF">K3G42_024654</name>
</gene>
<evidence type="ECO:0000313" key="1">
    <source>
        <dbReference type="EMBL" id="KAH8016958.1"/>
    </source>
</evidence>
<evidence type="ECO:0000313" key="2">
    <source>
        <dbReference type="Proteomes" id="UP000827872"/>
    </source>
</evidence>
<keyword evidence="2" id="KW-1185">Reference proteome</keyword>
<accession>A0ACB8GBH9</accession>